<name>A0A392U501_9FABA</name>
<keyword evidence="2" id="KW-1185">Reference proteome</keyword>
<organism evidence="1 2">
    <name type="scientific">Trifolium medium</name>
    <dbReference type="NCBI Taxonomy" id="97028"/>
    <lineage>
        <taxon>Eukaryota</taxon>
        <taxon>Viridiplantae</taxon>
        <taxon>Streptophyta</taxon>
        <taxon>Embryophyta</taxon>
        <taxon>Tracheophyta</taxon>
        <taxon>Spermatophyta</taxon>
        <taxon>Magnoliopsida</taxon>
        <taxon>eudicotyledons</taxon>
        <taxon>Gunneridae</taxon>
        <taxon>Pentapetalae</taxon>
        <taxon>rosids</taxon>
        <taxon>fabids</taxon>
        <taxon>Fabales</taxon>
        <taxon>Fabaceae</taxon>
        <taxon>Papilionoideae</taxon>
        <taxon>50 kb inversion clade</taxon>
        <taxon>NPAAA clade</taxon>
        <taxon>Hologalegina</taxon>
        <taxon>IRL clade</taxon>
        <taxon>Trifolieae</taxon>
        <taxon>Trifolium</taxon>
    </lineage>
</organism>
<accession>A0A392U501</accession>
<dbReference type="EMBL" id="LXQA010739148">
    <property type="protein sequence ID" value="MCI68583.1"/>
    <property type="molecule type" value="Genomic_DNA"/>
</dbReference>
<comment type="caution">
    <text evidence="1">The sequence shown here is derived from an EMBL/GenBank/DDBJ whole genome shotgun (WGS) entry which is preliminary data.</text>
</comment>
<sequence>MESFPAPNYDPLMLSDILWKMDLSTQADVDIADSYDTSLPFWHALMARHEQVPAYFYLRYPTMADFDAAHERRI</sequence>
<feature type="non-terminal residue" evidence="1">
    <location>
        <position position="74"/>
    </location>
</feature>
<reference evidence="1 2" key="1">
    <citation type="journal article" date="2018" name="Front. Plant Sci.">
        <title>Red Clover (Trifolium pratense) and Zigzag Clover (T. medium) - A Picture of Genomic Similarities and Differences.</title>
        <authorList>
            <person name="Dluhosova J."/>
            <person name="Istvanek J."/>
            <person name="Nedelnik J."/>
            <person name="Repkova J."/>
        </authorList>
    </citation>
    <scope>NUCLEOTIDE SEQUENCE [LARGE SCALE GENOMIC DNA]</scope>
    <source>
        <strain evidence="2">cv. 10/8</strain>
        <tissue evidence="1">Leaf</tissue>
    </source>
</reference>
<protein>
    <submittedName>
        <fullName evidence="1">Uncharacterized protein</fullName>
    </submittedName>
</protein>
<dbReference type="AlphaFoldDB" id="A0A392U501"/>
<proteinExistence type="predicted"/>
<dbReference type="Proteomes" id="UP000265520">
    <property type="component" value="Unassembled WGS sequence"/>
</dbReference>
<evidence type="ECO:0000313" key="1">
    <source>
        <dbReference type="EMBL" id="MCI68583.1"/>
    </source>
</evidence>
<evidence type="ECO:0000313" key="2">
    <source>
        <dbReference type="Proteomes" id="UP000265520"/>
    </source>
</evidence>